<dbReference type="InterPro" id="IPR036291">
    <property type="entry name" value="NAD(P)-bd_dom_sf"/>
</dbReference>
<feature type="binding site" evidence="5">
    <location>
        <position position="145"/>
    </location>
    <ligand>
        <name>NAD(+)</name>
        <dbReference type="ChEBI" id="CHEBI:57540"/>
    </ligand>
</feature>
<dbReference type="InterPro" id="IPR046346">
    <property type="entry name" value="Aminoacid_DH-like_N_sf"/>
</dbReference>
<dbReference type="SUPFAM" id="SSF53223">
    <property type="entry name" value="Aminoacid dehydrogenase-like, N-terminal domain"/>
    <property type="match status" value="1"/>
</dbReference>
<evidence type="ECO:0000256" key="6">
    <source>
        <dbReference type="PIRSR" id="PIRSR000185-3"/>
    </source>
</evidence>
<evidence type="ECO:0000256" key="4">
    <source>
        <dbReference type="PIRSR" id="PIRSR000185-1"/>
    </source>
</evidence>
<keyword evidence="2 3" id="KW-0560">Oxidoreductase</keyword>
<dbReference type="Proteomes" id="UP000006695">
    <property type="component" value="Chromosome"/>
</dbReference>
<dbReference type="HOGENOM" id="CLU_025763_1_1_7"/>
<dbReference type="Pfam" id="PF00208">
    <property type="entry name" value="ELFV_dehydrog"/>
    <property type="match status" value="1"/>
</dbReference>
<dbReference type="CDD" id="cd01076">
    <property type="entry name" value="NAD_bind_1_Glu_DH"/>
    <property type="match status" value="1"/>
</dbReference>
<keyword evidence="10" id="KW-1185">Reference proteome</keyword>
<dbReference type="STRING" id="351605.Gura_2895"/>
<dbReference type="RefSeq" id="WP_011939737.1">
    <property type="nucleotide sequence ID" value="NC_009483.1"/>
</dbReference>
<evidence type="ECO:0000256" key="2">
    <source>
        <dbReference type="ARBA" id="ARBA00023002"/>
    </source>
</evidence>
<dbReference type="KEGG" id="gur:Gura_2895"/>
<dbReference type="InterPro" id="IPR033922">
    <property type="entry name" value="NAD_bind_Glu_DH"/>
</dbReference>
<dbReference type="AlphaFoldDB" id="A5G5J9"/>
<dbReference type="Gene3D" id="3.40.50.10860">
    <property type="entry name" value="Leucine Dehydrogenase, chain A, domain 1"/>
    <property type="match status" value="1"/>
</dbReference>
<evidence type="ECO:0000313" key="9">
    <source>
        <dbReference type="EMBL" id="ABQ27067.1"/>
    </source>
</evidence>
<evidence type="ECO:0000256" key="7">
    <source>
        <dbReference type="RuleBase" id="RU004417"/>
    </source>
</evidence>
<dbReference type="PROSITE" id="PS00074">
    <property type="entry name" value="GLFV_DEHYDROGENASE"/>
    <property type="match status" value="1"/>
</dbReference>
<dbReference type="EMBL" id="CP000698">
    <property type="protein sequence ID" value="ABQ27067.1"/>
    <property type="molecule type" value="Genomic_DNA"/>
</dbReference>
<name>A5G5J9_GEOUR</name>
<keyword evidence="5" id="KW-0520">NAD</keyword>
<dbReference type="Gene3D" id="3.40.50.720">
    <property type="entry name" value="NAD(P)-binding Rossmann-like Domain"/>
    <property type="match status" value="1"/>
</dbReference>
<dbReference type="PANTHER" id="PTHR11606:SF13">
    <property type="entry name" value="GLUTAMATE DEHYDROGENASE 1, MITOCHONDRIAL"/>
    <property type="match status" value="1"/>
</dbReference>
<protein>
    <recommendedName>
        <fullName evidence="3">Glutamate dehydrogenase</fullName>
    </recommendedName>
</protein>
<dbReference type="PRINTS" id="PR00082">
    <property type="entry name" value="GLFDHDRGNASE"/>
</dbReference>
<feature type="site" description="Important for catalysis" evidence="6">
    <location>
        <position position="109"/>
    </location>
</feature>
<evidence type="ECO:0000256" key="5">
    <source>
        <dbReference type="PIRSR" id="PIRSR000185-2"/>
    </source>
</evidence>
<dbReference type="InterPro" id="IPR006096">
    <property type="entry name" value="Glu/Leu/Phe/Val/Trp_DH_C"/>
</dbReference>
<dbReference type="GO" id="GO:0004352">
    <property type="term" value="F:glutamate dehydrogenase (NAD+) activity"/>
    <property type="evidence" value="ECO:0007669"/>
    <property type="project" value="TreeGrafter"/>
</dbReference>
<dbReference type="SMART" id="SM00839">
    <property type="entry name" value="ELFV_dehydrog"/>
    <property type="match status" value="1"/>
</dbReference>
<dbReference type="InterPro" id="IPR006097">
    <property type="entry name" value="Glu/Leu/Phe/Val/Trp_DH_dimer"/>
</dbReference>
<dbReference type="Pfam" id="PF02812">
    <property type="entry name" value="ELFV_dehydrog_N"/>
    <property type="match status" value="1"/>
</dbReference>
<dbReference type="GO" id="GO:0000166">
    <property type="term" value="F:nucleotide binding"/>
    <property type="evidence" value="ECO:0007669"/>
    <property type="project" value="UniProtKB-KW"/>
</dbReference>
<evidence type="ECO:0000256" key="3">
    <source>
        <dbReference type="PIRNR" id="PIRNR000185"/>
    </source>
</evidence>
<feature type="active site" description="Proton donor" evidence="4">
    <location>
        <position position="75"/>
    </location>
</feature>
<comment type="similarity">
    <text evidence="1 3 7">Belongs to the Glu/Leu/Phe/Val dehydrogenases family.</text>
</comment>
<feature type="domain" description="Glutamate/phenylalanine/leucine/valine/L-tryptophan dehydrogenase C-terminal" evidence="8">
    <location>
        <begin position="136"/>
        <end position="362"/>
    </location>
</feature>
<dbReference type="PANTHER" id="PTHR11606">
    <property type="entry name" value="GLUTAMATE DEHYDROGENASE"/>
    <property type="match status" value="1"/>
</dbReference>
<gene>
    <name evidence="9" type="ordered locus">Gura_2895</name>
</gene>
<proteinExistence type="inferred from homology"/>
<feature type="binding site" evidence="5">
    <location>
        <position position="63"/>
    </location>
    <ligand>
        <name>substrate</name>
    </ligand>
</feature>
<dbReference type="InterPro" id="IPR006095">
    <property type="entry name" value="Glu/Leu/Phe/Val/Trp_DH"/>
</dbReference>
<sequence>MCEITCDELGPAKVIQLYSPKEQLRAVVVVDNTALGPAIGGVRMSSRLTAEEVWRLARTMTLKNSIAGLPHGGAKAGIIADPASPGKERRFRVFARMIRNLTEYIPGPDMGCDETAMAWIHDEIGRSVGLPEEIGGLPLDKVGATGYGLAECAEVAASAAGLELKGARVAVQGFGSVGKAAARFLADKGAVLVAVADSQGTVHNPDGLDLPELVKVKRESGSVVKYSKGNILPADAVIGIDCHILIPAATPDVIHEGNAETIKARLILQGANIPATTGAEQILHERGILVVPDFIANAGGVIMAAMEYAGKAEQEAFTAIRERIRNNTRLILEKMSTDQTLPRVAADALAQERVLRAMCYQDS</sequence>
<evidence type="ECO:0000256" key="1">
    <source>
        <dbReference type="ARBA" id="ARBA00006382"/>
    </source>
</evidence>
<evidence type="ECO:0000259" key="8">
    <source>
        <dbReference type="SMART" id="SM00839"/>
    </source>
</evidence>
<organism evidence="9 10">
    <name type="scientific">Geotalea uraniireducens (strain Rf4)</name>
    <name type="common">Geobacter uraniireducens</name>
    <dbReference type="NCBI Taxonomy" id="351605"/>
    <lineage>
        <taxon>Bacteria</taxon>
        <taxon>Pseudomonadati</taxon>
        <taxon>Thermodesulfobacteriota</taxon>
        <taxon>Desulfuromonadia</taxon>
        <taxon>Geobacterales</taxon>
        <taxon>Geobacteraceae</taxon>
        <taxon>Geotalea</taxon>
    </lineage>
</organism>
<dbReference type="PIRSF" id="PIRSF000185">
    <property type="entry name" value="Glu_DH"/>
    <property type="match status" value="1"/>
</dbReference>
<dbReference type="OrthoDB" id="9803297at2"/>
<dbReference type="InterPro" id="IPR033524">
    <property type="entry name" value="Glu/Leu/Phe/Val_DH_AS"/>
</dbReference>
<keyword evidence="5" id="KW-0547">Nucleotide-binding</keyword>
<accession>A5G5J9</accession>
<reference evidence="9 10" key="1">
    <citation type="submission" date="2007-05" db="EMBL/GenBank/DDBJ databases">
        <title>Complete sequence of Geobacter uraniireducens Rf4.</title>
        <authorList>
            <consortium name="US DOE Joint Genome Institute"/>
            <person name="Copeland A."/>
            <person name="Lucas S."/>
            <person name="Lapidus A."/>
            <person name="Barry K."/>
            <person name="Detter J.C."/>
            <person name="Glavina del Rio T."/>
            <person name="Hammon N."/>
            <person name="Israni S."/>
            <person name="Dalin E."/>
            <person name="Tice H."/>
            <person name="Pitluck S."/>
            <person name="Chertkov O."/>
            <person name="Brettin T."/>
            <person name="Bruce D."/>
            <person name="Han C."/>
            <person name="Schmutz J."/>
            <person name="Larimer F."/>
            <person name="Land M."/>
            <person name="Hauser L."/>
            <person name="Kyrpides N."/>
            <person name="Mikhailova N."/>
            <person name="Shelobolina E."/>
            <person name="Aklujkar M."/>
            <person name="Lovley D."/>
            <person name="Richardson P."/>
        </authorList>
    </citation>
    <scope>NUCLEOTIDE SEQUENCE [LARGE SCALE GENOMIC DNA]</scope>
    <source>
        <strain evidence="9 10">Rf4</strain>
    </source>
</reference>
<evidence type="ECO:0000313" key="10">
    <source>
        <dbReference type="Proteomes" id="UP000006695"/>
    </source>
</evidence>
<dbReference type="SUPFAM" id="SSF51735">
    <property type="entry name" value="NAD(P)-binding Rossmann-fold domains"/>
    <property type="match status" value="1"/>
</dbReference>
<dbReference type="GO" id="GO:0006538">
    <property type="term" value="P:L-glutamate catabolic process"/>
    <property type="evidence" value="ECO:0007669"/>
    <property type="project" value="TreeGrafter"/>
</dbReference>
<dbReference type="InterPro" id="IPR014362">
    <property type="entry name" value="Glu_DH"/>
</dbReference>